<keyword evidence="7" id="KW-0342">GTP-binding</keyword>
<feature type="domain" description="Nucleotidyl transferase" evidence="11">
    <location>
        <begin position="4"/>
        <end position="286"/>
    </location>
</feature>
<evidence type="ECO:0000259" key="13">
    <source>
        <dbReference type="Pfam" id="PF22640"/>
    </source>
</evidence>
<dbReference type="InterPro" id="IPR051161">
    <property type="entry name" value="Mannose-6P_isomerase_type2"/>
</dbReference>
<comment type="catalytic activity">
    <reaction evidence="8">
        <text>alpha-D-mannose 1-phosphate + GTP + H(+) = GDP-alpha-D-mannose + diphosphate</text>
        <dbReference type="Rhea" id="RHEA:15229"/>
        <dbReference type="ChEBI" id="CHEBI:15378"/>
        <dbReference type="ChEBI" id="CHEBI:33019"/>
        <dbReference type="ChEBI" id="CHEBI:37565"/>
        <dbReference type="ChEBI" id="CHEBI:57527"/>
        <dbReference type="ChEBI" id="CHEBI:58409"/>
        <dbReference type="EC" id="2.7.7.13"/>
    </reaction>
</comment>
<dbReference type="InterPro" id="IPR029044">
    <property type="entry name" value="Nucleotide-diphossugar_trans"/>
</dbReference>
<dbReference type="SUPFAM" id="SSF53448">
    <property type="entry name" value="Nucleotide-diphospho-sugar transferases"/>
    <property type="match status" value="1"/>
</dbReference>
<dbReference type="Gene3D" id="2.60.120.10">
    <property type="entry name" value="Jelly Rolls"/>
    <property type="match status" value="1"/>
</dbReference>
<dbReference type="Pfam" id="PF01050">
    <property type="entry name" value="MannoseP_isomer"/>
    <property type="match status" value="1"/>
</dbReference>
<reference evidence="14" key="1">
    <citation type="submission" date="2019-02" db="EMBL/GenBank/DDBJ databases">
        <authorList>
            <person name="Gruber-Vodicka R. H."/>
            <person name="Seah K. B. B."/>
        </authorList>
    </citation>
    <scope>NUCLEOTIDE SEQUENCE</scope>
    <source>
        <strain evidence="14">BECK_M7</strain>
    </source>
</reference>
<evidence type="ECO:0000256" key="1">
    <source>
        <dbReference type="ARBA" id="ARBA00004823"/>
    </source>
</evidence>
<proteinExistence type="inferred from homology"/>
<dbReference type="Pfam" id="PF00483">
    <property type="entry name" value="NTP_transferase"/>
    <property type="match status" value="1"/>
</dbReference>
<evidence type="ECO:0000259" key="11">
    <source>
        <dbReference type="Pfam" id="PF00483"/>
    </source>
</evidence>
<dbReference type="InterPro" id="IPR054566">
    <property type="entry name" value="ManC/GMP-like_b-helix"/>
</dbReference>
<name>A0A450U7A7_9GAMM</name>
<dbReference type="EC" id="2.7.7.13" evidence="3"/>
<dbReference type="AlphaFoldDB" id="A0A450U7A7"/>
<dbReference type="CDD" id="cd02509">
    <property type="entry name" value="GDP-M1P_Guanylyltransferase"/>
    <property type="match status" value="1"/>
</dbReference>
<evidence type="ECO:0000256" key="6">
    <source>
        <dbReference type="ARBA" id="ARBA00022741"/>
    </source>
</evidence>
<feature type="region of interest" description="Disordered" evidence="10">
    <location>
        <begin position="476"/>
        <end position="512"/>
    </location>
</feature>
<comment type="similarity">
    <text evidence="2 9">Belongs to the mannose-6-phosphate isomerase type 2 family.</text>
</comment>
<dbReference type="InterPro" id="IPR014710">
    <property type="entry name" value="RmlC-like_jellyroll"/>
</dbReference>
<dbReference type="GO" id="GO:0004475">
    <property type="term" value="F:mannose-1-phosphate guanylyltransferase (GTP) activity"/>
    <property type="evidence" value="ECO:0007669"/>
    <property type="project" value="UniProtKB-EC"/>
</dbReference>
<dbReference type="InterPro" id="IPR006375">
    <property type="entry name" value="Man1P_GuaTrfase/Man6P_Isoase"/>
</dbReference>
<protein>
    <recommendedName>
        <fullName evidence="3">mannose-1-phosphate guanylyltransferase</fullName>
        <ecNumber evidence="3">2.7.7.13</ecNumber>
    </recommendedName>
</protein>
<keyword evidence="14" id="KW-0413">Isomerase</keyword>
<evidence type="ECO:0000256" key="10">
    <source>
        <dbReference type="SAM" id="MobiDB-lite"/>
    </source>
</evidence>
<keyword evidence="4 14" id="KW-0808">Transferase</keyword>
<dbReference type="PANTHER" id="PTHR46390:SF1">
    <property type="entry name" value="MANNOSE-1-PHOSPHATE GUANYLYLTRANSFERASE"/>
    <property type="match status" value="1"/>
</dbReference>
<dbReference type="InterPro" id="IPR011051">
    <property type="entry name" value="RmlC_Cupin_sf"/>
</dbReference>
<dbReference type="PANTHER" id="PTHR46390">
    <property type="entry name" value="MANNOSE-1-PHOSPHATE GUANYLYLTRANSFERASE"/>
    <property type="match status" value="1"/>
</dbReference>
<evidence type="ECO:0000256" key="4">
    <source>
        <dbReference type="ARBA" id="ARBA00022679"/>
    </source>
</evidence>
<sequence>MITPVVLCGGSGSRLWPLSRNSLPKPFVPLIGDKSLLQTTLERVSAFGGKVVCVVAAEGHRFLVIDAMQAANVTGPIILEPVARDTTAAMALAALHARQKEQPEALLLFCPSDHHIPDAWAFIGTMRNGMAAARAGLIVAFGVTPTSPSVAYGYILQGPRRPDGSRQVRGFIEKPDDARARALVLRGDALWNAGIFLTRADTLLAALARHAPDILRSCQAAMTRPHREIAGDGLDFVRPEAAAFHACRSQSIDYAVMEKHTPIAVVPFHGQWSDVGSWNAVAHLTPADSQGNRLHGQGIAHLASNTYIRAPHRPVVALGTQDLLVVDTQDAVLVAHRQRADEIKDVVTRLQGNEYGEDLVHRRVVRPWGWYDHVDSGERFQVKRITIEPGAGISLQKHYHRAEHWIVVKGTAEVTRGTETFLLSENQSTYIPTGEVHRLCNPGKIELEIIEIQTGSYLGENDIERLEDDYTQTTVHSDDASEWATNNSGSIQNGALRENESGADNKNRAHHRHYRSGRCLACRVSPRQGLPGSRRQAP</sequence>
<dbReference type="InterPro" id="IPR005835">
    <property type="entry name" value="NTP_transferase_dom"/>
</dbReference>
<dbReference type="Gene3D" id="3.90.550.10">
    <property type="entry name" value="Spore Coat Polysaccharide Biosynthesis Protein SpsA, Chain A"/>
    <property type="match status" value="1"/>
</dbReference>
<dbReference type="SUPFAM" id="SSF51182">
    <property type="entry name" value="RmlC-like cupins"/>
    <property type="match status" value="1"/>
</dbReference>
<feature type="domain" description="Mannose-6-phosphate isomerase type II C-terminal" evidence="12">
    <location>
        <begin position="358"/>
        <end position="468"/>
    </location>
</feature>
<evidence type="ECO:0000256" key="5">
    <source>
        <dbReference type="ARBA" id="ARBA00022695"/>
    </source>
</evidence>
<dbReference type="CDD" id="cd02213">
    <property type="entry name" value="cupin_PMI_typeII_C"/>
    <property type="match status" value="1"/>
</dbReference>
<feature type="compositionally biased region" description="Basic and acidic residues" evidence="10">
    <location>
        <begin position="497"/>
        <end position="507"/>
    </location>
</feature>
<evidence type="ECO:0000256" key="2">
    <source>
        <dbReference type="ARBA" id="ARBA00006115"/>
    </source>
</evidence>
<dbReference type="NCBIfam" id="TIGR01479">
    <property type="entry name" value="GMP_PMI"/>
    <property type="match status" value="1"/>
</dbReference>
<evidence type="ECO:0000313" key="14">
    <source>
        <dbReference type="EMBL" id="VFJ87574.1"/>
    </source>
</evidence>
<gene>
    <name evidence="14" type="ORF">BECKLFY1418B_GA0070995_100740</name>
</gene>
<evidence type="ECO:0000256" key="8">
    <source>
        <dbReference type="ARBA" id="ARBA00047343"/>
    </source>
</evidence>
<keyword evidence="5 14" id="KW-0548">Nucleotidyltransferase</keyword>
<evidence type="ECO:0000256" key="3">
    <source>
        <dbReference type="ARBA" id="ARBA00012387"/>
    </source>
</evidence>
<evidence type="ECO:0000256" key="9">
    <source>
        <dbReference type="RuleBase" id="RU004190"/>
    </source>
</evidence>
<dbReference type="UniPathway" id="UPA00126">
    <property type="reaction ID" value="UER00930"/>
</dbReference>
<organism evidence="14">
    <name type="scientific">Candidatus Kentrum sp. LFY</name>
    <dbReference type="NCBI Taxonomy" id="2126342"/>
    <lineage>
        <taxon>Bacteria</taxon>
        <taxon>Pseudomonadati</taxon>
        <taxon>Pseudomonadota</taxon>
        <taxon>Gammaproteobacteria</taxon>
        <taxon>Candidatus Kentrum</taxon>
    </lineage>
</organism>
<dbReference type="GO" id="GO:0009298">
    <property type="term" value="P:GDP-mannose biosynthetic process"/>
    <property type="evidence" value="ECO:0007669"/>
    <property type="project" value="UniProtKB-UniPathway"/>
</dbReference>
<accession>A0A450U7A7</accession>
<dbReference type="InterPro" id="IPR001538">
    <property type="entry name" value="Man6P_isomerase-2_C"/>
</dbReference>
<evidence type="ECO:0000256" key="7">
    <source>
        <dbReference type="ARBA" id="ARBA00023134"/>
    </source>
</evidence>
<dbReference type="FunFam" id="2.60.120.10:FF:000032">
    <property type="entry name" value="Mannose-1-phosphate guanylyltransferase/mannose-6-phosphate isomerase"/>
    <property type="match status" value="1"/>
</dbReference>
<dbReference type="GO" id="GO:0000271">
    <property type="term" value="P:polysaccharide biosynthetic process"/>
    <property type="evidence" value="ECO:0007669"/>
    <property type="project" value="InterPro"/>
</dbReference>
<comment type="pathway">
    <text evidence="1">Nucleotide-sugar biosynthesis; GDP-alpha-D-mannose biosynthesis; GDP-alpha-D-mannose from alpha-D-mannose 1-phosphate (GTP route): step 1/1.</text>
</comment>
<feature type="domain" description="MannoseP isomerase/GMP-like beta-helix" evidence="13">
    <location>
        <begin position="304"/>
        <end position="350"/>
    </location>
</feature>
<dbReference type="GO" id="GO:0016853">
    <property type="term" value="F:isomerase activity"/>
    <property type="evidence" value="ECO:0007669"/>
    <property type="project" value="UniProtKB-KW"/>
</dbReference>
<keyword evidence="6" id="KW-0547">Nucleotide-binding</keyword>
<dbReference type="GO" id="GO:0005525">
    <property type="term" value="F:GTP binding"/>
    <property type="evidence" value="ECO:0007669"/>
    <property type="project" value="UniProtKB-KW"/>
</dbReference>
<evidence type="ECO:0000259" key="12">
    <source>
        <dbReference type="Pfam" id="PF01050"/>
    </source>
</evidence>
<dbReference type="Pfam" id="PF22640">
    <property type="entry name" value="ManC_GMP_beta-helix"/>
    <property type="match status" value="1"/>
</dbReference>
<feature type="compositionally biased region" description="Polar residues" evidence="10">
    <location>
        <begin position="483"/>
        <end position="493"/>
    </location>
</feature>
<dbReference type="EMBL" id="CAADFF010000007">
    <property type="protein sequence ID" value="VFJ87574.1"/>
    <property type="molecule type" value="Genomic_DNA"/>
</dbReference>
<dbReference type="InterPro" id="IPR049577">
    <property type="entry name" value="GMPP_N"/>
</dbReference>